<dbReference type="EMBL" id="BJTZ01000024">
    <property type="protein sequence ID" value="GEK15116.1"/>
    <property type="molecule type" value="Genomic_DNA"/>
</dbReference>
<dbReference type="RefSeq" id="WP_146865561.1">
    <property type="nucleotide sequence ID" value="NZ_BJTZ01000024.1"/>
</dbReference>
<sequence length="96" mass="11146">MMLHILTSTDNLQSLHNKELPVNSENDVIIFTQDSVYAAIKDHKDHSLILSFKHCYFLQEDIEARGVTKLIDDKIQRVNYSAFVSLTQDHFPIVTW</sequence>
<protein>
    <submittedName>
        <fullName evidence="1">Sulfurtransferase TusB</fullName>
    </submittedName>
</protein>
<evidence type="ECO:0000313" key="1">
    <source>
        <dbReference type="EMBL" id="GEK15116.1"/>
    </source>
</evidence>
<dbReference type="Proteomes" id="UP000321787">
    <property type="component" value="Unassembled WGS sequence"/>
</dbReference>
<dbReference type="PANTHER" id="PTHR37526:SF1">
    <property type="entry name" value="PROTEIN TUSB"/>
    <property type="match status" value="1"/>
</dbReference>
<reference evidence="1 2" key="1">
    <citation type="submission" date="2019-07" db="EMBL/GenBank/DDBJ databases">
        <title>Whole genome shotgun sequence of Aliivibrio fischeri NBRC 101058.</title>
        <authorList>
            <person name="Hosoyama A."/>
            <person name="Uohara A."/>
            <person name="Ohji S."/>
            <person name="Ichikawa N."/>
        </authorList>
    </citation>
    <scope>NUCLEOTIDE SEQUENCE [LARGE SCALE GENOMIC DNA]</scope>
    <source>
        <strain evidence="1 2">NBRC 101058</strain>
    </source>
</reference>
<dbReference type="Gene3D" id="3.40.1260.10">
    <property type="entry name" value="DsrEFH-like"/>
    <property type="match status" value="1"/>
</dbReference>
<comment type="caution">
    <text evidence="1">The sequence shown here is derived from an EMBL/GenBank/DDBJ whole genome shotgun (WGS) entry which is preliminary data.</text>
</comment>
<dbReference type="SUPFAM" id="SSF75169">
    <property type="entry name" value="DsrEFH-like"/>
    <property type="match status" value="1"/>
</dbReference>
<dbReference type="NCBIfam" id="TIGR03011">
    <property type="entry name" value="sulf_tusB_dsrH"/>
    <property type="match status" value="1"/>
</dbReference>
<dbReference type="InterPro" id="IPR007215">
    <property type="entry name" value="Sulphur_relay_TusB/DsrH"/>
</dbReference>
<evidence type="ECO:0000313" key="2">
    <source>
        <dbReference type="Proteomes" id="UP000321787"/>
    </source>
</evidence>
<dbReference type="PANTHER" id="PTHR37526">
    <property type="entry name" value="PROTEIN TUSB"/>
    <property type="match status" value="1"/>
</dbReference>
<keyword evidence="1" id="KW-0808">Transferase</keyword>
<dbReference type="GO" id="GO:1990228">
    <property type="term" value="C:sulfurtransferase complex"/>
    <property type="evidence" value="ECO:0007669"/>
    <property type="project" value="TreeGrafter"/>
</dbReference>
<dbReference type="GO" id="GO:0016740">
    <property type="term" value="F:transferase activity"/>
    <property type="evidence" value="ECO:0007669"/>
    <property type="project" value="UniProtKB-KW"/>
</dbReference>
<proteinExistence type="predicted"/>
<dbReference type="GO" id="GO:0002143">
    <property type="term" value="P:tRNA wobble position uridine thiolation"/>
    <property type="evidence" value="ECO:0007669"/>
    <property type="project" value="InterPro"/>
</dbReference>
<accession>A0A510UKU8</accession>
<dbReference type="Pfam" id="PF04077">
    <property type="entry name" value="DsrH"/>
    <property type="match status" value="1"/>
</dbReference>
<name>A0A510UKU8_ALIFS</name>
<gene>
    <name evidence="1" type="primary">tusB</name>
    <name evidence="1" type="ORF">AFI02nite_31520</name>
</gene>
<dbReference type="InterPro" id="IPR027396">
    <property type="entry name" value="DsrEFH-like"/>
</dbReference>
<dbReference type="AlphaFoldDB" id="A0A510UKU8"/>
<organism evidence="1 2">
    <name type="scientific">Aliivibrio fischeri</name>
    <name type="common">Vibrio fischeri</name>
    <dbReference type="NCBI Taxonomy" id="668"/>
    <lineage>
        <taxon>Bacteria</taxon>
        <taxon>Pseudomonadati</taxon>
        <taxon>Pseudomonadota</taxon>
        <taxon>Gammaproteobacteria</taxon>
        <taxon>Vibrionales</taxon>
        <taxon>Vibrionaceae</taxon>
        <taxon>Aliivibrio</taxon>
    </lineage>
</organism>